<keyword evidence="3" id="KW-1185">Reference proteome</keyword>
<reference evidence="2 3" key="1">
    <citation type="submission" date="2023-10" db="EMBL/GenBank/DDBJ databases">
        <title>Development of a sustainable strategy for remediation of hydrocarbon-contaminated territories based on the waste exchange concept.</title>
        <authorList>
            <person name="Krivoruchko A."/>
        </authorList>
    </citation>
    <scope>NUCLEOTIDE SEQUENCE [LARGE SCALE GENOMIC DNA]</scope>
    <source>
        <strain evidence="2 3">IEGM 1327</strain>
    </source>
</reference>
<evidence type="ECO:0000256" key="1">
    <source>
        <dbReference type="ARBA" id="ARBA00009820"/>
    </source>
</evidence>
<dbReference type="PANTHER" id="PTHR36842">
    <property type="entry name" value="PROTEIN TOLB HOMOLOG"/>
    <property type="match status" value="1"/>
</dbReference>
<dbReference type="InterPro" id="IPR011042">
    <property type="entry name" value="6-blade_b-propeller_TolB-like"/>
</dbReference>
<dbReference type="PANTHER" id="PTHR36842:SF1">
    <property type="entry name" value="PROTEIN TOLB"/>
    <property type="match status" value="1"/>
</dbReference>
<proteinExistence type="inferred from homology"/>
<dbReference type="Gene3D" id="2.120.10.30">
    <property type="entry name" value="TolB, C-terminal domain"/>
    <property type="match status" value="2"/>
</dbReference>
<dbReference type="Pfam" id="PF07676">
    <property type="entry name" value="PD40"/>
    <property type="match status" value="3"/>
</dbReference>
<evidence type="ECO:0000313" key="3">
    <source>
        <dbReference type="Proteomes" id="UP001186104"/>
    </source>
</evidence>
<sequence length="264" mass="28045">MSFDDGYGQIFVMNEDGTGLRQVTPTVTGEMSDTRYANYASISPDGSSIAYTRNGRFIESVDLESGNSRTLYEGGYQPTFSPDGSTIAFTSLDGISAMNADGSDVRLLAREESAFGAAFTPDATRVVFNIGGYIVAVPATGGETTVVLRDQFWNADPTFSPDGSTMVFSSNRGGNNGSELYSMPAAGGPITALTDTYAVHPQFNADGSRIIYNRATTRTGELVTDIVSYERSELATMNVDGSDQIRLTPQSITAQDASFGGGRP</sequence>
<gene>
    <name evidence="2" type="ORF">R3P93_14205</name>
</gene>
<comment type="similarity">
    <text evidence="1">Belongs to the TolB family.</text>
</comment>
<protein>
    <submittedName>
        <fullName evidence="2">Uncharacterized protein</fullName>
    </submittedName>
</protein>
<comment type="caution">
    <text evidence="2">The sequence shown here is derived from an EMBL/GenBank/DDBJ whole genome shotgun (WGS) entry which is preliminary data.</text>
</comment>
<dbReference type="Proteomes" id="UP001186104">
    <property type="component" value="Unassembled WGS sequence"/>
</dbReference>
<name>A0ABU4D1X0_9NOCA</name>
<dbReference type="SUPFAM" id="SSF82171">
    <property type="entry name" value="DPP6 N-terminal domain-like"/>
    <property type="match status" value="1"/>
</dbReference>
<accession>A0ABU4D1X0</accession>
<dbReference type="RefSeq" id="WP_317533292.1">
    <property type="nucleotide sequence ID" value="NZ_JAWLKF010000007.1"/>
</dbReference>
<organism evidence="2 3">
    <name type="scientific">Rhodococcus cerastii</name>
    <dbReference type="NCBI Taxonomy" id="908616"/>
    <lineage>
        <taxon>Bacteria</taxon>
        <taxon>Bacillati</taxon>
        <taxon>Actinomycetota</taxon>
        <taxon>Actinomycetes</taxon>
        <taxon>Mycobacteriales</taxon>
        <taxon>Nocardiaceae</taxon>
        <taxon>Rhodococcus</taxon>
    </lineage>
</organism>
<dbReference type="InterPro" id="IPR011659">
    <property type="entry name" value="WD40"/>
</dbReference>
<dbReference type="EMBL" id="JAWLKF010000007">
    <property type="protein sequence ID" value="MDV6303713.1"/>
    <property type="molecule type" value="Genomic_DNA"/>
</dbReference>
<evidence type="ECO:0000313" key="2">
    <source>
        <dbReference type="EMBL" id="MDV6303713.1"/>
    </source>
</evidence>